<dbReference type="OrthoDB" id="3830935at2"/>
<sequence>MFARRQDGRTPLEKALEAASGLKPGSWASVEALSMLAIEAHGRPEAESLYASAVNAATDLKPGSWESVRALAWLARADRERSGQK</sequence>
<evidence type="ECO:0000313" key="3">
    <source>
        <dbReference type="Proteomes" id="UP000306740"/>
    </source>
</evidence>
<evidence type="ECO:0008006" key="4">
    <source>
        <dbReference type="Google" id="ProtNLM"/>
    </source>
</evidence>
<evidence type="ECO:0000313" key="1">
    <source>
        <dbReference type="EMBL" id="TNC38211.1"/>
    </source>
</evidence>
<protein>
    <recommendedName>
        <fullName evidence="4">Tetratricopeptide repeat protein</fullName>
    </recommendedName>
</protein>
<gene>
    <name evidence="2" type="ORF">FHE65_08745</name>
    <name evidence="1" type="ORF">FHE65_24470</name>
</gene>
<dbReference type="AlphaFoldDB" id="A0A5C4MDC1"/>
<reference evidence="1 3" key="1">
    <citation type="submission" date="2019-05" db="EMBL/GenBank/DDBJ databases">
        <title>Mumia sp. nov., isolated from the intestinal contents of plateau pika (Ochotona curzoniae) in the Qinghai-Tibet plateau of China.</title>
        <authorList>
            <person name="Tian Z."/>
        </authorList>
    </citation>
    <scope>NUCLEOTIDE SEQUENCE [LARGE SCALE GENOMIC DNA]</scope>
    <source>
        <strain evidence="3">527</strain>
        <strain evidence="1">Z527</strain>
    </source>
</reference>
<proteinExistence type="predicted"/>
<evidence type="ECO:0000313" key="2">
    <source>
        <dbReference type="EMBL" id="TNC47861.1"/>
    </source>
</evidence>
<dbReference type="EMBL" id="VDFR01000122">
    <property type="protein sequence ID" value="TNC38211.1"/>
    <property type="molecule type" value="Genomic_DNA"/>
</dbReference>
<accession>A0A5C4MDC1</accession>
<comment type="caution">
    <text evidence="1">The sequence shown here is derived from an EMBL/GenBank/DDBJ whole genome shotgun (WGS) entry which is preliminary data.</text>
</comment>
<dbReference type="EMBL" id="VDFR01000041">
    <property type="protein sequence ID" value="TNC47861.1"/>
    <property type="molecule type" value="Genomic_DNA"/>
</dbReference>
<dbReference type="Proteomes" id="UP000306740">
    <property type="component" value="Unassembled WGS sequence"/>
</dbReference>
<organism evidence="1 3">
    <name type="scientific">Mumia zhuanghuii</name>
    <dbReference type="NCBI Taxonomy" id="2585211"/>
    <lineage>
        <taxon>Bacteria</taxon>
        <taxon>Bacillati</taxon>
        <taxon>Actinomycetota</taxon>
        <taxon>Actinomycetes</taxon>
        <taxon>Propionibacteriales</taxon>
        <taxon>Nocardioidaceae</taxon>
        <taxon>Mumia</taxon>
    </lineage>
</organism>
<dbReference type="RefSeq" id="WP_139086743.1">
    <property type="nucleotide sequence ID" value="NZ_VDFR01000041.1"/>
</dbReference>
<name>A0A5C4MDC1_9ACTN</name>